<evidence type="ECO:0000256" key="3">
    <source>
        <dbReference type="SAM" id="MobiDB-lite"/>
    </source>
</evidence>
<dbReference type="RefSeq" id="WP_284256401.1">
    <property type="nucleotide sequence ID" value="NZ_BSOS01000007.1"/>
</dbReference>
<keyword evidence="6" id="KW-1185">Reference proteome</keyword>
<dbReference type="PANTHER" id="PTHR35089:SF1">
    <property type="entry name" value="CHAPERONE PROTEIN SKP"/>
    <property type="match status" value="1"/>
</dbReference>
<keyword evidence="2 4" id="KW-0732">Signal</keyword>
<name>A0ABQ6A2J3_9PROT</name>
<dbReference type="EMBL" id="BSOS01000007">
    <property type="protein sequence ID" value="GLR65852.1"/>
    <property type="molecule type" value="Genomic_DNA"/>
</dbReference>
<dbReference type="PANTHER" id="PTHR35089">
    <property type="entry name" value="CHAPERONE PROTEIN SKP"/>
    <property type="match status" value="1"/>
</dbReference>
<dbReference type="Pfam" id="PF03938">
    <property type="entry name" value="OmpH"/>
    <property type="match status" value="1"/>
</dbReference>
<evidence type="ECO:0000313" key="5">
    <source>
        <dbReference type="EMBL" id="GLR65852.1"/>
    </source>
</evidence>
<comment type="caution">
    <text evidence="5">The sequence shown here is derived from an EMBL/GenBank/DDBJ whole genome shotgun (WGS) entry which is preliminary data.</text>
</comment>
<feature type="signal peptide" evidence="4">
    <location>
        <begin position="1"/>
        <end position="25"/>
    </location>
</feature>
<proteinExistence type="inferred from homology"/>
<feature type="region of interest" description="Disordered" evidence="3">
    <location>
        <begin position="36"/>
        <end position="59"/>
    </location>
</feature>
<accession>A0ABQ6A2J3</accession>
<evidence type="ECO:0000256" key="1">
    <source>
        <dbReference type="ARBA" id="ARBA00009091"/>
    </source>
</evidence>
<feature type="compositionally biased region" description="Polar residues" evidence="3">
    <location>
        <begin position="242"/>
        <end position="252"/>
    </location>
</feature>
<feature type="chain" id="PRO_5046691853" description="OmpH family outer membrane protein" evidence="4">
    <location>
        <begin position="26"/>
        <end position="252"/>
    </location>
</feature>
<organism evidence="5 6">
    <name type="scientific">Acidocella aquatica</name>
    <dbReference type="NCBI Taxonomy" id="1922313"/>
    <lineage>
        <taxon>Bacteria</taxon>
        <taxon>Pseudomonadati</taxon>
        <taxon>Pseudomonadota</taxon>
        <taxon>Alphaproteobacteria</taxon>
        <taxon>Acetobacterales</taxon>
        <taxon>Acidocellaceae</taxon>
        <taxon>Acidocella</taxon>
    </lineage>
</organism>
<comment type="similarity">
    <text evidence="1">Belongs to the Skp family.</text>
</comment>
<feature type="compositionally biased region" description="Low complexity" evidence="3">
    <location>
        <begin position="36"/>
        <end position="45"/>
    </location>
</feature>
<sequence>MAFFTRFSPVLVAFASLAVAPAALAQSSPGYFIPPSQAPASAPAHAPAPAPAPAPQAQAQVPAIPQLPALPKGAPPPVAVIGVLSVPEVMQKSTAAQGVQAVIRQRQDALAKEAQTARAKIQAEQAQIEADRSTLTDTQLEAKEQALRDEVAATQTSFQERNQAIQNSGQAALGIIESELIAIIRQEAEARGMNLVLHREQVALNVDAFDITGDVVKQLNKLLPSVPVPPSVVTPGMAVNPPDQSGDQGAGQ</sequence>
<evidence type="ECO:0000256" key="4">
    <source>
        <dbReference type="SAM" id="SignalP"/>
    </source>
</evidence>
<dbReference type="InterPro" id="IPR024930">
    <property type="entry name" value="Skp_dom_sf"/>
</dbReference>
<evidence type="ECO:0000313" key="6">
    <source>
        <dbReference type="Proteomes" id="UP001156641"/>
    </source>
</evidence>
<dbReference type="Proteomes" id="UP001156641">
    <property type="component" value="Unassembled WGS sequence"/>
</dbReference>
<dbReference type="SMART" id="SM00935">
    <property type="entry name" value="OmpH"/>
    <property type="match status" value="1"/>
</dbReference>
<dbReference type="Gene3D" id="3.30.910.20">
    <property type="entry name" value="Skp domain"/>
    <property type="match status" value="1"/>
</dbReference>
<protein>
    <recommendedName>
        <fullName evidence="7">OmpH family outer membrane protein</fullName>
    </recommendedName>
</protein>
<dbReference type="InterPro" id="IPR005632">
    <property type="entry name" value="Chaperone_Skp"/>
</dbReference>
<gene>
    <name evidence="5" type="ORF">GCM10010909_05300</name>
</gene>
<dbReference type="SUPFAM" id="SSF111384">
    <property type="entry name" value="OmpH-like"/>
    <property type="match status" value="1"/>
</dbReference>
<reference evidence="6" key="1">
    <citation type="journal article" date="2019" name="Int. J. Syst. Evol. Microbiol.">
        <title>The Global Catalogue of Microorganisms (GCM) 10K type strain sequencing project: providing services to taxonomists for standard genome sequencing and annotation.</title>
        <authorList>
            <consortium name="The Broad Institute Genomics Platform"/>
            <consortium name="The Broad Institute Genome Sequencing Center for Infectious Disease"/>
            <person name="Wu L."/>
            <person name="Ma J."/>
        </authorList>
    </citation>
    <scope>NUCLEOTIDE SEQUENCE [LARGE SCALE GENOMIC DNA]</scope>
    <source>
        <strain evidence="6">NBRC 112502</strain>
    </source>
</reference>
<feature type="region of interest" description="Disordered" evidence="3">
    <location>
        <begin position="232"/>
        <end position="252"/>
    </location>
</feature>
<evidence type="ECO:0008006" key="7">
    <source>
        <dbReference type="Google" id="ProtNLM"/>
    </source>
</evidence>
<evidence type="ECO:0000256" key="2">
    <source>
        <dbReference type="ARBA" id="ARBA00022729"/>
    </source>
</evidence>